<reference evidence="9 10" key="1">
    <citation type="submission" date="2018-10" db="EMBL/GenBank/DDBJ databases">
        <title>Xanthobacter tagetidis genome sequencing and assembly.</title>
        <authorList>
            <person name="Maclea K.S."/>
            <person name="Goen A.E."/>
            <person name="Fatima S.A."/>
        </authorList>
    </citation>
    <scope>NUCLEOTIDE SEQUENCE [LARGE SCALE GENOMIC DNA]</scope>
    <source>
        <strain evidence="9 10">ATCC 700314</strain>
    </source>
</reference>
<gene>
    <name evidence="9" type="ORF">D9R14_07385</name>
</gene>
<dbReference type="Gene3D" id="6.10.250.570">
    <property type="match status" value="1"/>
</dbReference>
<evidence type="ECO:0000256" key="8">
    <source>
        <dbReference type="RuleBase" id="RU364100"/>
    </source>
</evidence>
<dbReference type="SUPFAM" id="SSF143081">
    <property type="entry name" value="BB1717-like"/>
    <property type="match status" value="1"/>
</dbReference>
<evidence type="ECO:0000313" key="9">
    <source>
        <dbReference type="EMBL" id="RLP79478.1"/>
    </source>
</evidence>
<sequence>MCNLYSLTKGQAAILALSRAMRDTTGNLPPLPGIFPDYSAPIVRTGADGVRELAMARWGMPSSQFALMEAAKKRAAKLEAKGQEVDFKELLRLEPDSGTTNIRNTASRHWQRWLAPAHRCLVPFTSFSEHNKAAGGDIWFALSEERPLAFFAGIWAGGWTSVRKIKTGVETLDIYGFLTCEPSEPVASVHPKAMPVILREAAEIDTWMNAPWEDAKALQRPLPAGALQIVARGIRKDEA</sequence>
<organism evidence="9 10">
    <name type="scientific">Xanthobacter tagetidis</name>
    <dbReference type="NCBI Taxonomy" id="60216"/>
    <lineage>
        <taxon>Bacteria</taxon>
        <taxon>Pseudomonadati</taxon>
        <taxon>Pseudomonadota</taxon>
        <taxon>Alphaproteobacteria</taxon>
        <taxon>Hyphomicrobiales</taxon>
        <taxon>Xanthobacteraceae</taxon>
        <taxon>Xanthobacter</taxon>
    </lineage>
</organism>
<dbReference type="GO" id="GO:0006508">
    <property type="term" value="P:proteolysis"/>
    <property type="evidence" value="ECO:0007669"/>
    <property type="project" value="UniProtKB-KW"/>
</dbReference>
<evidence type="ECO:0000256" key="4">
    <source>
        <dbReference type="ARBA" id="ARBA00022801"/>
    </source>
</evidence>
<comment type="caution">
    <text evidence="9">The sequence shown here is derived from an EMBL/GenBank/DDBJ whole genome shotgun (WGS) entry which is preliminary data.</text>
</comment>
<keyword evidence="6" id="KW-0238">DNA-binding</keyword>
<dbReference type="EMBL" id="RCTF01000005">
    <property type="protein sequence ID" value="RLP79478.1"/>
    <property type="molecule type" value="Genomic_DNA"/>
</dbReference>
<keyword evidence="5" id="KW-0190">Covalent protein-DNA linkage</keyword>
<dbReference type="PANTHER" id="PTHR13604:SF0">
    <property type="entry name" value="ABASIC SITE PROCESSING PROTEIN HMCES"/>
    <property type="match status" value="1"/>
</dbReference>
<evidence type="ECO:0000256" key="6">
    <source>
        <dbReference type="ARBA" id="ARBA00023125"/>
    </source>
</evidence>
<dbReference type="InterPro" id="IPR036590">
    <property type="entry name" value="SRAP-like"/>
</dbReference>
<dbReference type="Pfam" id="PF02586">
    <property type="entry name" value="SRAP"/>
    <property type="match status" value="1"/>
</dbReference>
<evidence type="ECO:0000313" key="10">
    <source>
        <dbReference type="Proteomes" id="UP000269692"/>
    </source>
</evidence>
<dbReference type="AlphaFoldDB" id="A0A3L7AII5"/>
<dbReference type="PANTHER" id="PTHR13604">
    <property type="entry name" value="DC12-RELATED"/>
    <property type="match status" value="1"/>
</dbReference>
<dbReference type="GO" id="GO:0003697">
    <property type="term" value="F:single-stranded DNA binding"/>
    <property type="evidence" value="ECO:0007669"/>
    <property type="project" value="InterPro"/>
</dbReference>
<proteinExistence type="inferred from homology"/>
<dbReference type="GO" id="GO:0106300">
    <property type="term" value="P:protein-DNA covalent cross-linking repair"/>
    <property type="evidence" value="ECO:0007669"/>
    <property type="project" value="InterPro"/>
</dbReference>
<dbReference type="RefSeq" id="WP_121622688.1">
    <property type="nucleotide sequence ID" value="NZ_JACIIW010000001.1"/>
</dbReference>
<keyword evidence="4 8" id="KW-0378">Hydrolase</keyword>
<dbReference type="Gene3D" id="3.90.1680.20">
    <property type="match status" value="2"/>
</dbReference>
<keyword evidence="10" id="KW-1185">Reference proteome</keyword>
<dbReference type="GO" id="GO:0016829">
    <property type="term" value="F:lyase activity"/>
    <property type="evidence" value="ECO:0007669"/>
    <property type="project" value="UniProtKB-KW"/>
</dbReference>
<dbReference type="GO" id="GO:0008233">
    <property type="term" value="F:peptidase activity"/>
    <property type="evidence" value="ECO:0007669"/>
    <property type="project" value="UniProtKB-KW"/>
</dbReference>
<accession>A0A3L7AII5</accession>
<keyword evidence="3" id="KW-0227">DNA damage</keyword>
<dbReference type="OrthoDB" id="9782620at2"/>
<evidence type="ECO:0000256" key="7">
    <source>
        <dbReference type="ARBA" id="ARBA00023239"/>
    </source>
</evidence>
<evidence type="ECO:0000256" key="2">
    <source>
        <dbReference type="ARBA" id="ARBA00022670"/>
    </source>
</evidence>
<evidence type="ECO:0000256" key="5">
    <source>
        <dbReference type="ARBA" id="ARBA00023124"/>
    </source>
</evidence>
<evidence type="ECO:0000256" key="1">
    <source>
        <dbReference type="ARBA" id="ARBA00008136"/>
    </source>
</evidence>
<keyword evidence="2 8" id="KW-0645">Protease</keyword>
<protein>
    <recommendedName>
        <fullName evidence="8">Abasic site processing protein</fullName>
        <ecNumber evidence="8">3.4.-.-</ecNumber>
    </recommendedName>
</protein>
<comment type="similarity">
    <text evidence="1 8">Belongs to the SOS response-associated peptidase family.</text>
</comment>
<evidence type="ECO:0000256" key="3">
    <source>
        <dbReference type="ARBA" id="ARBA00022763"/>
    </source>
</evidence>
<keyword evidence="7" id="KW-0456">Lyase</keyword>
<dbReference type="Proteomes" id="UP000269692">
    <property type="component" value="Unassembled WGS sequence"/>
</dbReference>
<dbReference type="InterPro" id="IPR003738">
    <property type="entry name" value="SRAP"/>
</dbReference>
<dbReference type="EC" id="3.4.-.-" evidence="8"/>
<name>A0A3L7AII5_9HYPH</name>